<keyword evidence="1" id="KW-0812">Transmembrane</keyword>
<evidence type="ECO:0000313" key="2">
    <source>
        <dbReference type="EMBL" id="KNY28071.1"/>
    </source>
</evidence>
<feature type="transmembrane region" description="Helical" evidence="1">
    <location>
        <begin position="93"/>
        <end position="118"/>
    </location>
</feature>
<keyword evidence="3" id="KW-1185">Reference proteome</keyword>
<evidence type="ECO:0000256" key="1">
    <source>
        <dbReference type="SAM" id="Phobius"/>
    </source>
</evidence>
<dbReference type="AlphaFoldDB" id="A0A0L6JQF7"/>
<name>A0A0L6JQF7_9FIRM</name>
<dbReference type="Proteomes" id="UP000036923">
    <property type="component" value="Unassembled WGS sequence"/>
</dbReference>
<evidence type="ECO:0000313" key="3">
    <source>
        <dbReference type="Proteomes" id="UP000036923"/>
    </source>
</evidence>
<sequence length="119" mass="13729">MFDNKRINFWRLCFVFSGLTVITLVLLWSSPKLPKAQMMDASMGNMMKQMHLEGKTIYDLFSSQNGQSQMKENMMEMHSHHQGQSPVIYKLNYLSTAIIFILLPFIIGGAIILTIVWIK</sequence>
<proteinExistence type="predicted"/>
<accession>A0A0L6JQF7</accession>
<dbReference type="EMBL" id="LGTC01000001">
    <property type="protein sequence ID" value="KNY28071.1"/>
    <property type="molecule type" value="Genomic_DNA"/>
</dbReference>
<comment type="caution">
    <text evidence="2">The sequence shown here is derived from an EMBL/GenBank/DDBJ whole genome shotgun (WGS) entry which is preliminary data.</text>
</comment>
<gene>
    <name evidence="2" type="ORF">Bccel_3342</name>
</gene>
<feature type="transmembrane region" description="Helical" evidence="1">
    <location>
        <begin position="12"/>
        <end position="30"/>
    </location>
</feature>
<organism evidence="2 3">
    <name type="scientific">Pseudobacteroides cellulosolvens ATCC 35603 = DSM 2933</name>
    <dbReference type="NCBI Taxonomy" id="398512"/>
    <lineage>
        <taxon>Bacteria</taxon>
        <taxon>Bacillati</taxon>
        <taxon>Bacillota</taxon>
        <taxon>Clostridia</taxon>
        <taxon>Eubacteriales</taxon>
        <taxon>Oscillospiraceae</taxon>
        <taxon>Pseudobacteroides</taxon>
    </lineage>
</organism>
<dbReference type="OrthoDB" id="2611590at2"/>
<reference evidence="3" key="1">
    <citation type="submission" date="2015-07" db="EMBL/GenBank/DDBJ databases">
        <title>Near-Complete Genome Sequence of the Cellulolytic Bacterium Bacteroides (Pseudobacteroides) cellulosolvens ATCC 35603.</title>
        <authorList>
            <person name="Dassa B."/>
            <person name="Utturkar S.M."/>
            <person name="Klingeman D.M."/>
            <person name="Hurt R.A."/>
            <person name="Keller M."/>
            <person name="Xu J."/>
            <person name="Reddy Y.H.K."/>
            <person name="Borovok I."/>
            <person name="Grinberg I.R."/>
            <person name="Lamed R."/>
            <person name="Zhivin O."/>
            <person name="Bayer E.A."/>
            <person name="Brown S.D."/>
        </authorList>
    </citation>
    <scope>NUCLEOTIDE SEQUENCE [LARGE SCALE GENOMIC DNA]</scope>
    <source>
        <strain evidence="3">DSM 2933</strain>
    </source>
</reference>
<dbReference type="STRING" id="398512.Bccel_3342"/>
<keyword evidence="1" id="KW-0472">Membrane</keyword>
<dbReference type="eggNOG" id="ENOG502ZFIJ">
    <property type="taxonomic scope" value="Bacteria"/>
</dbReference>
<dbReference type="RefSeq" id="WP_036939126.1">
    <property type="nucleotide sequence ID" value="NZ_JQKC01000008.1"/>
</dbReference>
<protein>
    <submittedName>
        <fullName evidence="2">Uncharacterized protein</fullName>
    </submittedName>
</protein>
<keyword evidence="1" id="KW-1133">Transmembrane helix</keyword>